<feature type="transmembrane region" description="Helical" evidence="16">
    <location>
        <begin position="86"/>
        <end position="105"/>
    </location>
</feature>
<accession>A0A0N7AS35</accession>
<feature type="signal peptide" evidence="17">
    <location>
        <begin position="1"/>
        <end position="20"/>
    </location>
</feature>
<keyword evidence="10 16" id="KW-1133">Transmembrane helix</keyword>
<evidence type="ECO:0000256" key="1">
    <source>
        <dbReference type="ARBA" id="ARBA00004225"/>
    </source>
</evidence>
<dbReference type="GO" id="GO:0031966">
    <property type="term" value="C:mitochondrial membrane"/>
    <property type="evidence" value="ECO:0007669"/>
    <property type="project" value="UniProtKB-SubCell"/>
</dbReference>
<name>A0A0N7AS35_9ORTH</name>
<dbReference type="GO" id="GO:0008137">
    <property type="term" value="F:NADH dehydrogenase (ubiquinone) activity"/>
    <property type="evidence" value="ECO:0007669"/>
    <property type="project" value="UniProtKB-EC"/>
</dbReference>
<evidence type="ECO:0000256" key="15">
    <source>
        <dbReference type="ARBA" id="ARBA00049551"/>
    </source>
</evidence>
<dbReference type="PANTHER" id="PTHR11435:SF1">
    <property type="entry name" value="NADH-UBIQUINONE OXIDOREDUCTASE CHAIN 6"/>
    <property type="match status" value="1"/>
</dbReference>
<proteinExistence type="inferred from homology"/>
<evidence type="ECO:0000256" key="10">
    <source>
        <dbReference type="ARBA" id="ARBA00022989"/>
    </source>
</evidence>
<dbReference type="AlphaFoldDB" id="A0A0N7AS35"/>
<dbReference type="EMBL" id="KM657339">
    <property type="protein sequence ID" value="AJW76417.1"/>
    <property type="molecule type" value="Genomic_DNA"/>
</dbReference>
<evidence type="ECO:0000256" key="9">
    <source>
        <dbReference type="ARBA" id="ARBA00022982"/>
    </source>
</evidence>
<keyword evidence="5" id="KW-0813">Transport</keyword>
<evidence type="ECO:0000256" key="6">
    <source>
        <dbReference type="ARBA" id="ARBA00022660"/>
    </source>
</evidence>
<dbReference type="EC" id="7.1.1.2" evidence="3"/>
<keyword evidence="12 18" id="KW-0496">Mitochondrion</keyword>
<dbReference type="InterPro" id="IPR050269">
    <property type="entry name" value="ComplexI_Subunit6"/>
</dbReference>
<protein>
    <recommendedName>
        <fullName evidence="4">NADH-ubiquinone oxidoreductase chain 6</fullName>
        <ecNumber evidence="3">7.1.1.2</ecNumber>
    </recommendedName>
    <alternativeName>
        <fullName evidence="14">NADH dehydrogenase subunit 6</fullName>
    </alternativeName>
</protein>
<evidence type="ECO:0000256" key="2">
    <source>
        <dbReference type="ARBA" id="ARBA00005698"/>
    </source>
</evidence>
<feature type="transmembrane region" description="Helical" evidence="16">
    <location>
        <begin position="48"/>
        <end position="74"/>
    </location>
</feature>
<geneLocation type="mitochondrion" evidence="18"/>
<evidence type="ECO:0000256" key="7">
    <source>
        <dbReference type="ARBA" id="ARBA00022692"/>
    </source>
</evidence>
<evidence type="ECO:0000256" key="13">
    <source>
        <dbReference type="ARBA" id="ARBA00023136"/>
    </source>
</evidence>
<sequence>MMKMMMFMSSMMININMVKANHPLFMTLMIIMQTIVVATYSGLITESFWMSYILLLIFLGGMMILFIYVTSIAANEILSMKNTMKMNMLIMVTTIMLIMVDKYFINLDMINSEMMYSQQLEKEMASSMNKLFNSPMNNLTILMMVYLFFMLVVIVKMTDIKQGPIRSKMYEQKNK</sequence>
<evidence type="ECO:0000256" key="8">
    <source>
        <dbReference type="ARBA" id="ARBA00022967"/>
    </source>
</evidence>
<dbReference type="PANTHER" id="PTHR11435">
    <property type="entry name" value="NADH UBIQUINONE OXIDOREDUCTASE SUBUNIT ND6"/>
    <property type="match status" value="1"/>
</dbReference>
<evidence type="ECO:0000313" key="18">
    <source>
        <dbReference type="EMBL" id="AJW76417.1"/>
    </source>
</evidence>
<evidence type="ECO:0000256" key="4">
    <source>
        <dbReference type="ARBA" id="ARBA00021095"/>
    </source>
</evidence>
<evidence type="ECO:0000256" key="11">
    <source>
        <dbReference type="ARBA" id="ARBA00023027"/>
    </source>
</evidence>
<evidence type="ECO:0000256" key="17">
    <source>
        <dbReference type="SAM" id="SignalP"/>
    </source>
</evidence>
<reference evidence="18" key="1">
    <citation type="submission" date="2014-09" db="EMBL/GenBank/DDBJ databases">
        <title>300 million years of diversification: Elucidating the patterns of orthopteran evolution based on comprehensive taxon and gene sampling.</title>
        <authorList>
            <person name="Song H."/>
            <person name="Amedegnato C."/>
            <person name="Cigliano M.M."/>
            <person name="Desutter-Grandcolas L."/>
            <person name="Heads S.W."/>
            <person name="Huang Y."/>
            <person name="Otte D."/>
            <person name="Whiting M.F."/>
        </authorList>
    </citation>
    <scope>NUCLEOTIDE SEQUENCE</scope>
</reference>
<keyword evidence="7 16" id="KW-0812">Transmembrane</keyword>
<comment type="subcellular location">
    <subcellularLocation>
        <location evidence="1">Mitochondrion membrane</location>
        <topology evidence="1">Multi-pass membrane protein</topology>
    </subcellularLocation>
</comment>
<gene>
    <name evidence="18" type="primary">nad6</name>
</gene>
<feature type="transmembrane region" description="Helical" evidence="16">
    <location>
        <begin position="139"/>
        <end position="158"/>
    </location>
</feature>
<keyword evidence="8" id="KW-1278">Translocase</keyword>
<comment type="catalytic activity">
    <reaction evidence="15">
        <text>a ubiquinone + NADH + 5 H(+)(in) = a ubiquinol + NAD(+) + 4 H(+)(out)</text>
        <dbReference type="Rhea" id="RHEA:29091"/>
        <dbReference type="Rhea" id="RHEA-COMP:9565"/>
        <dbReference type="Rhea" id="RHEA-COMP:9566"/>
        <dbReference type="ChEBI" id="CHEBI:15378"/>
        <dbReference type="ChEBI" id="CHEBI:16389"/>
        <dbReference type="ChEBI" id="CHEBI:17976"/>
        <dbReference type="ChEBI" id="CHEBI:57540"/>
        <dbReference type="ChEBI" id="CHEBI:57945"/>
        <dbReference type="EC" id="7.1.1.2"/>
    </reaction>
</comment>
<keyword evidence="9" id="KW-0249">Electron transport</keyword>
<keyword evidence="11" id="KW-0520">NAD</keyword>
<keyword evidence="17" id="KW-0732">Signal</keyword>
<evidence type="ECO:0000256" key="3">
    <source>
        <dbReference type="ARBA" id="ARBA00012944"/>
    </source>
</evidence>
<evidence type="ECO:0000256" key="5">
    <source>
        <dbReference type="ARBA" id="ARBA00022448"/>
    </source>
</evidence>
<evidence type="ECO:0000256" key="14">
    <source>
        <dbReference type="ARBA" id="ARBA00031019"/>
    </source>
</evidence>
<keyword evidence="6" id="KW-0679">Respiratory chain</keyword>
<evidence type="ECO:0000256" key="16">
    <source>
        <dbReference type="SAM" id="Phobius"/>
    </source>
</evidence>
<keyword evidence="13 16" id="KW-0472">Membrane</keyword>
<feature type="chain" id="PRO_5006011147" description="NADH-ubiquinone oxidoreductase chain 6" evidence="17">
    <location>
        <begin position="21"/>
        <end position="175"/>
    </location>
</feature>
<evidence type="ECO:0000256" key="12">
    <source>
        <dbReference type="ARBA" id="ARBA00023128"/>
    </source>
</evidence>
<comment type="similarity">
    <text evidence="2">Belongs to the complex I subunit 6 family.</text>
</comment>
<organism evidence="18">
    <name type="scientific">Chorotypus fenestratus</name>
    <dbReference type="NCBI Taxonomy" id="1564101"/>
    <lineage>
        <taxon>Eukaryota</taxon>
        <taxon>Metazoa</taxon>
        <taxon>Ecdysozoa</taxon>
        <taxon>Arthropoda</taxon>
        <taxon>Hexapoda</taxon>
        <taxon>Insecta</taxon>
        <taxon>Pterygota</taxon>
        <taxon>Neoptera</taxon>
        <taxon>Polyneoptera</taxon>
        <taxon>Orthoptera</taxon>
        <taxon>Caelifera</taxon>
        <taxon>Acrididea</taxon>
        <taxon>Acridomorpha</taxon>
        <taxon>Eumastacoidea</taxon>
        <taxon>Chorotypidae</taxon>
        <taxon>Chorotypinae</taxon>
        <taxon>Chorotypus</taxon>
    </lineage>
</organism>